<dbReference type="GO" id="GO:0051639">
    <property type="term" value="P:actin filament network formation"/>
    <property type="evidence" value="ECO:0007669"/>
    <property type="project" value="TreeGrafter"/>
</dbReference>
<dbReference type="GO" id="GO:0040038">
    <property type="term" value="P:polar body extrusion after meiotic divisions"/>
    <property type="evidence" value="ECO:0007669"/>
    <property type="project" value="TreeGrafter"/>
</dbReference>
<dbReference type="PROSITE" id="PS51377">
    <property type="entry name" value="KIND"/>
    <property type="match status" value="1"/>
</dbReference>
<dbReference type="Pfam" id="PF16474">
    <property type="entry name" value="KIND"/>
    <property type="match status" value="1"/>
</dbReference>
<dbReference type="GO" id="GO:0051295">
    <property type="term" value="P:establishment of meiotic spindle localization"/>
    <property type="evidence" value="ECO:0007669"/>
    <property type="project" value="TreeGrafter"/>
</dbReference>
<evidence type="ECO:0000256" key="11">
    <source>
        <dbReference type="ARBA" id="ARBA00023203"/>
    </source>
</evidence>
<feature type="compositionally biased region" description="Acidic residues" evidence="14">
    <location>
        <begin position="168"/>
        <end position="179"/>
    </location>
</feature>
<evidence type="ECO:0000313" key="16">
    <source>
        <dbReference type="EMBL" id="OAD53861.1"/>
    </source>
</evidence>
<keyword evidence="12" id="KW-0206">Cytoskeleton</keyword>
<evidence type="ECO:0000313" key="17">
    <source>
        <dbReference type="Proteomes" id="UP000250275"/>
    </source>
</evidence>
<dbReference type="GO" id="GO:0005938">
    <property type="term" value="C:cell cortex"/>
    <property type="evidence" value="ECO:0007669"/>
    <property type="project" value="TreeGrafter"/>
</dbReference>
<dbReference type="Gene3D" id="3.30.40.10">
    <property type="entry name" value="Zinc/RING finger domain, C3HC4 (zinc finger)"/>
    <property type="match status" value="1"/>
</dbReference>
<evidence type="ECO:0000256" key="7">
    <source>
        <dbReference type="ARBA" id="ARBA00022490"/>
    </source>
</evidence>
<dbReference type="InterPro" id="IPR011011">
    <property type="entry name" value="Znf_FYVE_PHD"/>
</dbReference>
<proteinExistence type="inferred from homology"/>
<dbReference type="OrthoDB" id="10043757at2759"/>
<sequence>MTTHKQISTSCEDDLNVFGNEKKATEDTEEETEMKRPKCRLDANGRLNLKDILLSFNGPVSQEQAWALCYQTAKSLSRLSENNFYELSELSQIVLHKDGDVWLGDLIKSEKPRVSEKKAMFSLGMMIFKALDFGLDEQEERPLSPDLEALITLMTKIEGETEERPQETDDEGIERDSSDADVDEFLSQKSNDMYEERSTTYSLKNVMQLCTRHMQTSIESAEVHYKAVIRAFVTEALELSQFLDTVAADKLQASQREGANNDGNKQSSMSVQNLDTLDFIDWTDIRIWRAIQARFWVQVIQELRKGVKLKKVEANLGSKNTVRGRGRGAEFELTPYEILMDDIRKRRYHLRKTPSPTPHLRKDAHAVILEFIRSRPPLKKASERQLPPLQKEWTLRELLMESIKKPPNLRSSRNRYVPKTERISPQSGGESRMIVLGEVPPSQPEQEHEPAQDVAAQWLQAENQANAVSTTVGSVTTNAPTTASRNRSNVPPVPQPRQRISKPDIRVPGNRNHHIQSITDVKDNEPPIIPKPPRRDLDSINSTTSRRKVIPVDFDLKLDAEDEEDDEDYNDEFAVTRFEEEDEASNYWQLKEDYTFINSGNARSRHKVQRDDDEAGSANPWRRTGGLRLTRNEYHRFCDTQLESYDLATQCPSRRASARKHAARRSIALTALTGTTSLPHSRPQSRQYTGATESSLSQGPSPNVSVNPSPSLSPQPRARQPRRSQIIAEGTKDNEDQSEDWQDDKGQKPTLGDMFLDERLSLTLEEIVHIRSVLTKAELESLPVEGRVKEDVEKRRVCFLCLKTRFGLLGPWGQRCRLCERTVCVKCYSKMRIPTEHFAHVPVVLLSPGLLLSPSSSEPDTSKSSWLRGNGAAGSAPASPASRRKDSSLKSVTPSSTPTTTPVLILTPTSTPPSHVRRETENQEKRSYKGSGSPANVPSPKAFSSFTNQSSEQRLAAERLRGVSMVVCHDCRIMVIQIIKSSRTTRATIRNNVISRLTLNLSPAYV</sequence>
<dbReference type="SMART" id="SM00750">
    <property type="entry name" value="KIND"/>
    <property type="match status" value="1"/>
</dbReference>
<reference evidence="16 17" key="1">
    <citation type="submission" date="2015-07" db="EMBL/GenBank/DDBJ databases">
        <title>The genome of Eufriesea mexicana.</title>
        <authorList>
            <person name="Pan H."/>
            <person name="Kapheim K."/>
        </authorList>
    </citation>
    <scope>NUCLEOTIDE SEQUENCE [LARGE SCALE GENOMIC DNA]</scope>
    <source>
        <strain evidence="16">0111107269</strain>
        <tissue evidence="16">Whole body</tissue>
    </source>
</reference>
<evidence type="ECO:0000256" key="8">
    <source>
        <dbReference type="ARBA" id="ARBA00022737"/>
    </source>
</evidence>
<feature type="compositionally biased region" description="Low complexity" evidence="14">
    <location>
        <begin position="889"/>
        <end position="914"/>
    </location>
</feature>
<dbReference type="GO" id="GO:0045010">
    <property type="term" value="P:actin nucleation"/>
    <property type="evidence" value="ECO:0007669"/>
    <property type="project" value="InterPro"/>
</dbReference>
<name>A0A310SAY2_9HYME</name>
<dbReference type="GO" id="GO:0003779">
    <property type="term" value="F:actin binding"/>
    <property type="evidence" value="ECO:0007669"/>
    <property type="project" value="UniProtKB-KW"/>
</dbReference>
<dbReference type="EMBL" id="KQ765605">
    <property type="protein sequence ID" value="OAD53861.1"/>
    <property type="molecule type" value="Genomic_DNA"/>
</dbReference>
<dbReference type="InterPro" id="IPR011019">
    <property type="entry name" value="KIND_dom"/>
</dbReference>
<comment type="subcellular location">
    <subcellularLocation>
        <location evidence="3">Cell membrane</location>
        <topology evidence="3">Peripheral membrane protein</topology>
        <orientation evidence="3">Cytoplasmic side</orientation>
    </subcellularLocation>
    <subcellularLocation>
        <location evidence="2">Cytoplasm</location>
        <location evidence="2">Cytoskeleton</location>
    </subcellularLocation>
    <subcellularLocation>
        <location evidence="1">Cytoplasmic vesicle membrane</location>
        <topology evidence="1">Peripheral membrane protein</topology>
        <orientation evidence="1">Cytoplasmic side</orientation>
    </subcellularLocation>
</comment>
<dbReference type="GO" id="GO:0005886">
    <property type="term" value="C:plasma membrane"/>
    <property type="evidence" value="ECO:0007669"/>
    <property type="project" value="UniProtKB-SubCell"/>
</dbReference>
<dbReference type="GO" id="GO:0030041">
    <property type="term" value="P:actin filament polymerization"/>
    <property type="evidence" value="ECO:0007669"/>
    <property type="project" value="TreeGrafter"/>
</dbReference>
<dbReference type="AlphaFoldDB" id="A0A310SAY2"/>
<evidence type="ECO:0000256" key="13">
    <source>
        <dbReference type="ARBA" id="ARBA00023329"/>
    </source>
</evidence>
<feature type="region of interest" description="Disordered" evidence="14">
    <location>
        <begin position="670"/>
        <end position="752"/>
    </location>
</feature>
<evidence type="ECO:0000256" key="12">
    <source>
        <dbReference type="ARBA" id="ARBA00023212"/>
    </source>
</evidence>
<dbReference type="GO" id="GO:0048193">
    <property type="term" value="P:Golgi vesicle transport"/>
    <property type="evidence" value="ECO:0007669"/>
    <property type="project" value="TreeGrafter"/>
</dbReference>
<feature type="compositionally biased region" description="Basic and acidic residues" evidence="14">
    <location>
        <begin position="158"/>
        <end position="167"/>
    </location>
</feature>
<feature type="compositionally biased region" description="Polar residues" evidence="14">
    <location>
        <begin position="476"/>
        <end position="489"/>
    </location>
</feature>
<evidence type="ECO:0000256" key="1">
    <source>
        <dbReference type="ARBA" id="ARBA00004180"/>
    </source>
</evidence>
<keyword evidence="8" id="KW-0677">Repeat</keyword>
<feature type="compositionally biased region" description="Basic and acidic residues" evidence="14">
    <location>
        <begin position="916"/>
        <end position="927"/>
    </location>
</feature>
<dbReference type="GO" id="GO:0015031">
    <property type="term" value="P:protein transport"/>
    <property type="evidence" value="ECO:0007669"/>
    <property type="project" value="UniProtKB-KW"/>
</dbReference>
<evidence type="ECO:0000256" key="3">
    <source>
        <dbReference type="ARBA" id="ARBA00004413"/>
    </source>
</evidence>
<feature type="compositionally biased region" description="Low complexity" evidence="14">
    <location>
        <begin position="697"/>
        <end position="718"/>
    </location>
</feature>
<keyword evidence="9" id="KW-0653">Protein transport</keyword>
<dbReference type="GO" id="GO:0030659">
    <property type="term" value="C:cytoplasmic vesicle membrane"/>
    <property type="evidence" value="ECO:0007669"/>
    <property type="project" value="UniProtKB-SubCell"/>
</dbReference>
<keyword evidence="7" id="KW-0963">Cytoplasm</keyword>
<accession>A0A310SAY2</accession>
<keyword evidence="10" id="KW-0472">Membrane</keyword>
<comment type="similarity">
    <text evidence="4">Belongs to the spire family.</text>
</comment>
<dbReference type="CDD" id="cd22068">
    <property type="entry name" value="WH2_DmSpire_r3-like"/>
    <property type="match status" value="1"/>
</dbReference>
<dbReference type="InterPro" id="IPR013083">
    <property type="entry name" value="Znf_RING/FYVE/PHD"/>
</dbReference>
<evidence type="ECO:0000256" key="14">
    <source>
        <dbReference type="SAM" id="MobiDB-lite"/>
    </source>
</evidence>
<keyword evidence="6" id="KW-1003">Cell membrane</keyword>
<feature type="region of interest" description="Disordered" evidence="14">
    <location>
        <begin position="854"/>
        <end position="948"/>
    </location>
</feature>
<dbReference type="PANTHER" id="PTHR21345:SF3">
    <property type="entry name" value="PROTEIN SPIRE"/>
    <property type="match status" value="1"/>
</dbReference>
<dbReference type="GO" id="GO:0036089">
    <property type="term" value="P:cleavage furrow formation"/>
    <property type="evidence" value="ECO:0007669"/>
    <property type="project" value="TreeGrafter"/>
</dbReference>
<evidence type="ECO:0000256" key="9">
    <source>
        <dbReference type="ARBA" id="ARBA00022927"/>
    </source>
</evidence>
<keyword evidence="13" id="KW-0968">Cytoplasmic vesicle</keyword>
<dbReference type="InterPro" id="IPR029901">
    <property type="entry name" value="Spire"/>
</dbReference>
<dbReference type="Gene3D" id="1.10.510.10">
    <property type="entry name" value="Transferase(Phosphotransferase) domain 1"/>
    <property type="match status" value="1"/>
</dbReference>
<protein>
    <submittedName>
        <fullName evidence="16">Protein spire</fullName>
    </submittedName>
</protein>
<evidence type="ECO:0000259" key="15">
    <source>
        <dbReference type="PROSITE" id="PS51377"/>
    </source>
</evidence>
<feature type="compositionally biased region" description="Polar residues" evidence="14">
    <location>
        <begin position="858"/>
        <end position="867"/>
    </location>
</feature>
<organism evidence="16 17">
    <name type="scientific">Eufriesea mexicana</name>
    <dbReference type="NCBI Taxonomy" id="516756"/>
    <lineage>
        <taxon>Eukaryota</taxon>
        <taxon>Metazoa</taxon>
        <taxon>Ecdysozoa</taxon>
        <taxon>Arthropoda</taxon>
        <taxon>Hexapoda</taxon>
        <taxon>Insecta</taxon>
        <taxon>Pterygota</taxon>
        <taxon>Neoptera</taxon>
        <taxon>Endopterygota</taxon>
        <taxon>Hymenoptera</taxon>
        <taxon>Apocrita</taxon>
        <taxon>Aculeata</taxon>
        <taxon>Apoidea</taxon>
        <taxon>Anthophila</taxon>
        <taxon>Apidae</taxon>
        <taxon>Eufriesea</taxon>
    </lineage>
</organism>
<keyword evidence="11" id="KW-0009">Actin-binding</keyword>
<evidence type="ECO:0000256" key="4">
    <source>
        <dbReference type="ARBA" id="ARBA00010956"/>
    </source>
</evidence>
<feature type="domain" description="KIND" evidence="15">
    <location>
        <begin position="47"/>
        <end position="239"/>
    </location>
</feature>
<evidence type="ECO:0000256" key="6">
    <source>
        <dbReference type="ARBA" id="ARBA00022475"/>
    </source>
</evidence>
<keyword evidence="17" id="KW-1185">Reference proteome</keyword>
<dbReference type="PANTHER" id="PTHR21345">
    <property type="entry name" value="SPIRE"/>
    <property type="match status" value="1"/>
</dbReference>
<dbReference type="GO" id="GO:0008017">
    <property type="term" value="F:microtubule binding"/>
    <property type="evidence" value="ECO:0007669"/>
    <property type="project" value="TreeGrafter"/>
</dbReference>
<feature type="region of interest" description="Disordered" evidence="14">
    <location>
        <begin position="602"/>
        <end position="624"/>
    </location>
</feature>
<dbReference type="GO" id="GO:0005856">
    <property type="term" value="C:cytoskeleton"/>
    <property type="evidence" value="ECO:0007669"/>
    <property type="project" value="UniProtKB-SubCell"/>
</dbReference>
<gene>
    <name evidence="16" type="ORF">WN48_08834</name>
</gene>
<feature type="region of interest" description="Disordered" evidence="14">
    <location>
        <begin position="158"/>
        <end position="179"/>
    </location>
</feature>
<evidence type="ECO:0000256" key="2">
    <source>
        <dbReference type="ARBA" id="ARBA00004245"/>
    </source>
</evidence>
<evidence type="ECO:0000256" key="5">
    <source>
        <dbReference type="ARBA" id="ARBA00022448"/>
    </source>
</evidence>
<evidence type="ECO:0000256" key="10">
    <source>
        <dbReference type="ARBA" id="ARBA00023136"/>
    </source>
</evidence>
<dbReference type="SUPFAM" id="SSF57903">
    <property type="entry name" value="FYVE/PHD zinc finger"/>
    <property type="match status" value="1"/>
</dbReference>
<feature type="compositionally biased region" description="Polar residues" evidence="14">
    <location>
        <begin position="672"/>
        <end position="696"/>
    </location>
</feature>
<feature type="region of interest" description="Disordered" evidence="14">
    <location>
        <begin position="476"/>
        <end position="511"/>
    </location>
</feature>
<keyword evidence="5" id="KW-0813">Transport</keyword>
<dbReference type="Proteomes" id="UP000250275">
    <property type="component" value="Unassembled WGS sequence"/>
</dbReference>